<feature type="transmembrane region" description="Helical" evidence="6">
    <location>
        <begin position="151"/>
        <end position="172"/>
    </location>
</feature>
<feature type="transmembrane region" description="Helical" evidence="6">
    <location>
        <begin position="52"/>
        <end position="73"/>
    </location>
</feature>
<reference evidence="8 9" key="1">
    <citation type="submission" date="2016-06" db="EMBL/GenBank/DDBJ databases">
        <authorList>
            <person name="Kjaerup R.B."/>
            <person name="Dalgaard T.S."/>
            <person name="Juul-Madsen H.R."/>
        </authorList>
    </citation>
    <scope>NUCLEOTIDE SEQUENCE [LARGE SCALE GENOMIC DNA]</scope>
    <source>
        <strain evidence="8 9">373-A1</strain>
    </source>
</reference>
<dbReference type="AlphaFoldDB" id="A0A174FK37"/>
<proteinExistence type="predicted"/>
<dbReference type="PANTHER" id="PTHR33545">
    <property type="entry name" value="UPF0750 MEMBRANE PROTEIN YITT-RELATED"/>
    <property type="match status" value="1"/>
</dbReference>
<dbReference type="InterPro" id="IPR015867">
    <property type="entry name" value="N-reg_PII/ATP_PRibTrfase_C"/>
</dbReference>
<feature type="transmembrane region" description="Helical" evidence="6">
    <location>
        <begin position="12"/>
        <end position="32"/>
    </location>
</feature>
<feature type="transmembrane region" description="Helical" evidence="6">
    <location>
        <begin position="110"/>
        <end position="130"/>
    </location>
</feature>
<dbReference type="GeneID" id="42776698"/>
<protein>
    <recommendedName>
        <fullName evidence="7">DUF2179 domain-containing protein</fullName>
    </recommendedName>
</protein>
<dbReference type="GO" id="GO:0005886">
    <property type="term" value="C:plasma membrane"/>
    <property type="evidence" value="ECO:0007669"/>
    <property type="project" value="UniProtKB-SubCell"/>
</dbReference>
<dbReference type="PIRSF" id="PIRSF006483">
    <property type="entry name" value="Membrane_protein_YitT"/>
    <property type="match status" value="1"/>
</dbReference>
<dbReference type="Pfam" id="PF02588">
    <property type="entry name" value="YitT_membrane"/>
    <property type="match status" value="1"/>
</dbReference>
<dbReference type="OrthoDB" id="3180973at2"/>
<dbReference type="Proteomes" id="UP000092714">
    <property type="component" value="Unassembled WGS sequence"/>
</dbReference>
<evidence type="ECO:0000256" key="5">
    <source>
        <dbReference type="ARBA" id="ARBA00023136"/>
    </source>
</evidence>
<keyword evidence="5 6" id="KW-0472">Membrane</keyword>
<evidence type="ECO:0000256" key="2">
    <source>
        <dbReference type="ARBA" id="ARBA00022475"/>
    </source>
</evidence>
<evidence type="ECO:0000256" key="3">
    <source>
        <dbReference type="ARBA" id="ARBA00022692"/>
    </source>
</evidence>
<dbReference type="RefSeq" id="WP_027098867.1">
    <property type="nucleotide sequence ID" value="NZ_CABHIH010000006.1"/>
</dbReference>
<evidence type="ECO:0000256" key="6">
    <source>
        <dbReference type="SAM" id="Phobius"/>
    </source>
</evidence>
<accession>A0A174FK37</accession>
<dbReference type="CDD" id="cd16380">
    <property type="entry name" value="YitT_C"/>
    <property type="match status" value="1"/>
</dbReference>
<sequence>MEIIKNNKSFILDVIIIFIGCFIASLGINLFLSHAQLLSGGATGIALILEYMWNISSGITLFILNIPLFILSYKKLSKDFTIYSAVGMVSLSTSLIITKQFSSYIKVNDMLLYCIYGGILCGIGYGLVFLRNGSAGGTDIITMLIRKKYSNFNIGAVNFAINLIIVTIGAIIFGIPRALYTLISMFIQGLVLDQVIRGFSSKKLMMILTEKEEEIIKYIIADMHRGVTTLPARGEFTDQDKRMLYCLVTSRQMITLKNRILSCDPKAFISILDVSEVKGRGFQNL</sequence>
<keyword evidence="3 6" id="KW-0812">Transmembrane</keyword>
<dbReference type="InterPro" id="IPR019264">
    <property type="entry name" value="DUF2179"/>
</dbReference>
<dbReference type="PANTHER" id="PTHR33545:SF5">
    <property type="entry name" value="UPF0750 MEMBRANE PROTEIN YITT"/>
    <property type="match status" value="1"/>
</dbReference>
<keyword evidence="4 6" id="KW-1133">Transmembrane helix</keyword>
<evidence type="ECO:0000313" key="8">
    <source>
        <dbReference type="EMBL" id="OBY09803.1"/>
    </source>
</evidence>
<evidence type="ECO:0000313" key="9">
    <source>
        <dbReference type="Proteomes" id="UP000092714"/>
    </source>
</evidence>
<keyword evidence="9" id="KW-1185">Reference proteome</keyword>
<dbReference type="InterPro" id="IPR003740">
    <property type="entry name" value="YitT"/>
</dbReference>
<feature type="domain" description="DUF2179" evidence="7">
    <location>
        <begin position="225"/>
        <end position="279"/>
    </location>
</feature>
<dbReference type="Gene3D" id="3.30.70.120">
    <property type="match status" value="1"/>
</dbReference>
<evidence type="ECO:0000259" key="7">
    <source>
        <dbReference type="Pfam" id="PF10035"/>
    </source>
</evidence>
<dbReference type="Pfam" id="PF10035">
    <property type="entry name" value="DUF2179"/>
    <property type="match status" value="1"/>
</dbReference>
<organism evidence="8 9">
    <name type="scientific">Clostridium paraputrificum</name>
    <dbReference type="NCBI Taxonomy" id="29363"/>
    <lineage>
        <taxon>Bacteria</taxon>
        <taxon>Bacillati</taxon>
        <taxon>Bacillota</taxon>
        <taxon>Clostridia</taxon>
        <taxon>Eubacteriales</taxon>
        <taxon>Clostridiaceae</taxon>
        <taxon>Clostridium</taxon>
    </lineage>
</organism>
<name>A0A174FK37_9CLOT</name>
<comment type="subcellular location">
    <subcellularLocation>
        <location evidence="1">Cell membrane</location>
        <topology evidence="1">Multi-pass membrane protein</topology>
    </subcellularLocation>
</comment>
<evidence type="ECO:0000256" key="1">
    <source>
        <dbReference type="ARBA" id="ARBA00004651"/>
    </source>
</evidence>
<dbReference type="InterPro" id="IPR051461">
    <property type="entry name" value="UPF0750_membrane"/>
</dbReference>
<comment type="caution">
    <text evidence="8">The sequence shown here is derived from an EMBL/GenBank/DDBJ whole genome shotgun (WGS) entry which is preliminary data.</text>
</comment>
<keyword evidence="2" id="KW-1003">Cell membrane</keyword>
<dbReference type="EMBL" id="MAPZ01000026">
    <property type="protein sequence ID" value="OBY09803.1"/>
    <property type="molecule type" value="Genomic_DNA"/>
</dbReference>
<evidence type="ECO:0000256" key="4">
    <source>
        <dbReference type="ARBA" id="ARBA00022989"/>
    </source>
</evidence>
<dbReference type="eggNOG" id="COG1284">
    <property type="taxonomic scope" value="Bacteria"/>
</dbReference>
<feature type="transmembrane region" description="Helical" evidence="6">
    <location>
        <begin position="80"/>
        <end position="98"/>
    </location>
</feature>
<gene>
    <name evidence="8" type="ORF">CP373A1_14145</name>
</gene>